<protein>
    <submittedName>
        <fullName evidence="1">Uncharacterized protein</fullName>
    </submittedName>
</protein>
<name>A0A419SGJ3_9BACL</name>
<dbReference type="OrthoDB" id="2991654at2"/>
<sequence length="74" mass="8332">MKRNFRPIDEIDLVAQLSDLKEVDYNNTLVISALVELLVENGIVSRKAVLQKTKELEVDMTLDLITRSASSNVD</sequence>
<dbReference type="RefSeq" id="WP_120190389.1">
    <property type="nucleotide sequence ID" value="NZ_MCHY01000009.1"/>
</dbReference>
<dbReference type="EMBL" id="MCHY01000009">
    <property type="protein sequence ID" value="RKD22899.1"/>
    <property type="molecule type" value="Genomic_DNA"/>
</dbReference>
<organism evidence="1 2">
    <name type="scientific">Ammoniphilus oxalaticus</name>
    <dbReference type="NCBI Taxonomy" id="66863"/>
    <lineage>
        <taxon>Bacteria</taxon>
        <taxon>Bacillati</taxon>
        <taxon>Bacillota</taxon>
        <taxon>Bacilli</taxon>
        <taxon>Bacillales</taxon>
        <taxon>Paenibacillaceae</taxon>
        <taxon>Aneurinibacillus group</taxon>
        <taxon>Ammoniphilus</taxon>
    </lineage>
</organism>
<keyword evidence="2" id="KW-1185">Reference proteome</keyword>
<proteinExistence type="predicted"/>
<gene>
    <name evidence="1" type="ORF">BEP19_11730</name>
</gene>
<dbReference type="AlphaFoldDB" id="A0A419SGJ3"/>
<dbReference type="Proteomes" id="UP000284219">
    <property type="component" value="Unassembled WGS sequence"/>
</dbReference>
<evidence type="ECO:0000313" key="1">
    <source>
        <dbReference type="EMBL" id="RKD22899.1"/>
    </source>
</evidence>
<reference evidence="1 2" key="1">
    <citation type="submission" date="2016-08" db="EMBL/GenBank/DDBJ databases">
        <title>Novel Firmicute Genomes.</title>
        <authorList>
            <person name="Poppleton D.I."/>
            <person name="Gribaldo S."/>
        </authorList>
    </citation>
    <scope>NUCLEOTIDE SEQUENCE [LARGE SCALE GENOMIC DNA]</scope>
    <source>
        <strain evidence="1 2">RAOx-1</strain>
    </source>
</reference>
<comment type="caution">
    <text evidence="1">The sequence shown here is derived from an EMBL/GenBank/DDBJ whole genome shotgun (WGS) entry which is preliminary data.</text>
</comment>
<evidence type="ECO:0000313" key="2">
    <source>
        <dbReference type="Proteomes" id="UP000284219"/>
    </source>
</evidence>
<accession>A0A419SGJ3</accession>